<evidence type="ECO:0000256" key="1">
    <source>
        <dbReference type="SAM" id="Phobius"/>
    </source>
</evidence>
<dbReference type="EMBL" id="JAAKZW010000115">
    <property type="protein sequence ID" value="NGO78751.1"/>
    <property type="molecule type" value="Genomic_DNA"/>
</dbReference>
<keyword evidence="1" id="KW-0812">Transmembrane</keyword>
<dbReference type="RefSeq" id="WP_165334199.1">
    <property type="nucleotide sequence ID" value="NZ_JAAKZW010000115.1"/>
</dbReference>
<name>A0A6G4XQ66_9ACTN</name>
<gene>
    <name evidence="2" type="ORF">G6045_24285</name>
</gene>
<dbReference type="AlphaFoldDB" id="A0A6G4XQ66"/>
<keyword evidence="1" id="KW-1133">Transmembrane helix</keyword>
<dbReference type="Proteomes" id="UP000481109">
    <property type="component" value="Unassembled WGS sequence"/>
</dbReference>
<reference evidence="2 3" key="1">
    <citation type="submission" date="2020-02" db="EMBL/GenBank/DDBJ databases">
        <title>Whole-genome analyses of novel actinobacteria.</title>
        <authorList>
            <person name="Sahin N."/>
            <person name="Tokatli A."/>
        </authorList>
    </citation>
    <scope>NUCLEOTIDE SEQUENCE [LARGE SCALE GENOMIC DNA]</scope>
    <source>
        <strain evidence="2 3">YC504</strain>
    </source>
</reference>
<sequence>MNTHHPHDTGQGVGSMERGTPHRLAARQRMWLQAWTALSVLAALWSLAWAIGWITGAADSLAFAVAGLLILGAALWARRSAIRNSPPRHL</sequence>
<evidence type="ECO:0000313" key="3">
    <source>
        <dbReference type="Proteomes" id="UP000481109"/>
    </source>
</evidence>
<proteinExistence type="predicted"/>
<organism evidence="2 3">
    <name type="scientific">Streptomyces mesophilus</name>
    <dbReference type="NCBI Taxonomy" id="1775132"/>
    <lineage>
        <taxon>Bacteria</taxon>
        <taxon>Bacillati</taxon>
        <taxon>Actinomycetota</taxon>
        <taxon>Actinomycetes</taxon>
        <taxon>Kitasatosporales</taxon>
        <taxon>Streptomycetaceae</taxon>
        <taxon>Streptomyces</taxon>
    </lineage>
</organism>
<comment type="caution">
    <text evidence="2">The sequence shown here is derived from an EMBL/GenBank/DDBJ whole genome shotgun (WGS) entry which is preliminary data.</text>
</comment>
<feature type="transmembrane region" description="Helical" evidence="1">
    <location>
        <begin position="60"/>
        <end position="77"/>
    </location>
</feature>
<feature type="transmembrane region" description="Helical" evidence="1">
    <location>
        <begin position="32"/>
        <end position="54"/>
    </location>
</feature>
<protein>
    <submittedName>
        <fullName evidence="2">Uncharacterized protein</fullName>
    </submittedName>
</protein>
<keyword evidence="1" id="KW-0472">Membrane</keyword>
<accession>A0A6G4XQ66</accession>
<evidence type="ECO:0000313" key="2">
    <source>
        <dbReference type="EMBL" id="NGO78751.1"/>
    </source>
</evidence>
<keyword evidence="3" id="KW-1185">Reference proteome</keyword>